<feature type="domain" description="AMP-binding enzyme C-terminal" evidence="5">
    <location>
        <begin position="402"/>
        <end position="479"/>
    </location>
</feature>
<evidence type="ECO:0000259" key="3">
    <source>
        <dbReference type="Pfam" id="PF00501"/>
    </source>
</evidence>
<evidence type="ECO:0000259" key="5">
    <source>
        <dbReference type="Pfam" id="PF13193"/>
    </source>
</evidence>
<gene>
    <name evidence="6" type="ORF">Phou_095830</name>
</gene>
<evidence type="ECO:0000313" key="6">
    <source>
        <dbReference type="EMBL" id="GFJ85403.1"/>
    </source>
</evidence>
<dbReference type="InterPro" id="IPR025110">
    <property type="entry name" value="AMP-bd_C"/>
</dbReference>
<dbReference type="Gene3D" id="3.40.50.12780">
    <property type="entry name" value="N-terminal domain of ligase-like"/>
    <property type="match status" value="1"/>
</dbReference>
<dbReference type="PANTHER" id="PTHR43352:SF1">
    <property type="entry name" value="ANTHRANILATE--COA LIGASE"/>
    <property type="match status" value="1"/>
</dbReference>
<protein>
    <recommendedName>
        <fullName evidence="8">AMP-binding protein</fullName>
    </recommendedName>
</protein>
<dbReference type="PROSITE" id="PS00455">
    <property type="entry name" value="AMP_BINDING"/>
    <property type="match status" value="1"/>
</dbReference>
<dbReference type="InterPro" id="IPR020845">
    <property type="entry name" value="AMP-binding_CS"/>
</dbReference>
<dbReference type="InterPro" id="IPR000873">
    <property type="entry name" value="AMP-dep_synth/lig_dom"/>
</dbReference>
<dbReference type="InterPro" id="IPR001031">
    <property type="entry name" value="Thioesterase"/>
</dbReference>
<dbReference type="GO" id="GO:0016878">
    <property type="term" value="F:acid-thiol ligase activity"/>
    <property type="evidence" value="ECO:0007669"/>
    <property type="project" value="TreeGrafter"/>
</dbReference>
<dbReference type="AlphaFoldDB" id="A0A6V8KJU3"/>
<evidence type="ECO:0000313" key="7">
    <source>
        <dbReference type="Proteomes" id="UP000482800"/>
    </source>
</evidence>
<dbReference type="RefSeq" id="WP_173070441.1">
    <property type="nucleotide sequence ID" value="NZ_BAABGO010000041.1"/>
</dbReference>
<dbReference type="InterPro" id="IPR045851">
    <property type="entry name" value="AMP-bd_C_sf"/>
</dbReference>
<dbReference type="Pfam" id="PF00975">
    <property type="entry name" value="Thioesterase"/>
    <property type="match status" value="1"/>
</dbReference>
<dbReference type="InterPro" id="IPR029058">
    <property type="entry name" value="AB_hydrolase_fold"/>
</dbReference>
<name>A0A6V8KJU3_9ACTN</name>
<evidence type="ECO:0000256" key="2">
    <source>
        <dbReference type="ARBA" id="ARBA00022598"/>
    </source>
</evidence>
<keyword evidence="7" id="KW-1185">Reference proteome</keyword>
<proteinExistence type="predicted"/>
<dbReference type="Gene3D" id="3.30.300.30">
    <property type="match status" value="1"/>
</dbReference>
<dbReference type="PANTHER" id="PTHR43352">
    <property type="entry name" value="ACETYL-COA SYNTHETASE"/>
    <property type="match status" value="1"/>
</dbReference>
<comment type="cofactor">
    <cofactor evidence="1">
        <name>pantetheine 4'-phosphate</name>
        <dbReference type="ChEBI" id="CHEBI:47942"/>
    </cofactor>
</comment>
<feature type="domain" description="Thioesterase" evidence="4">
    <location>
        <begin position="506"/>
        <end position="708"/>
    </location>
</feature>
<dbReference type="Pfam" id="PF13193">
    <property type="entry name" value="AMP-binding_C"/>
    <property type="match status" value="1"/>
</dbReference>
<dbReference type="SUPFAM" id="SSF56801">
    <property type="entry name" value="Acetyl-CoA synthetase-like"/>
    <property type="match status" value="1"/>
</dbReference>
<dbReference type="InterPro" id="IPR042099">
    <property type="entry name" value="ANL_N_sf"/>
</dbReference>
<reference evidence="6 7" key="2">
    <citation type="submission" date="2020-03" db="EMBL/GenBank/DDBJ databases">
        <authorList>
            <person name="Ichikawa N."/>
            <person name="Kimura A."/>
            <person name="Kitahashi Y."/>
            <person name="Uohara A."/>
        </authorList>
    </citation>
    <scope>NUCLEOTIDE SEQUENCE [LARGE SCALE GENOMIC DNA]</scope>
    <source>
        <strain evidence="6 7">NBRC 108639</strain>
    </source>
</reference>
<organism evidence="6 7">
    <name type="scientific">Phytohabitans houttuyneae</name>
    <dbReference type="NCBI Taxonomy" id="1076126"/>
    <lineage>
        <taxon>Bacteria</taxon>
        <taxon>Bacillati</taxon>
        <taxon>Actinomycetota</taxon>
        <taxon>Actinomycetes</taxon>
        <taxon>Micromonosporales</taxon>
        <taxon>Micromonosporaceae</taxon>
    </lineage>
</organism>
<evidence type="ECO:0008006" key="8">
    <source>
        <dbReference type="Google" id="ProtNLM"/>
    </source>
</evidence>
<keyword evidence="2" id="KW-0436">Ligase</keyword>
<dbReference type="Gene3D" id="3.40.50.1820">
    <property type="entry name" value="alpha/beta hydrolase"/>
    <property type="match status" value="1"/>
</dbReference>
<dbReference type="Pfam" id="PF00501">
    <property type="entry name" value="AMP-binding"/>
    <property type="match status" value="1"/>
</dbReference>
<reference evidence="6 7" key="1">
    <citation type="submission" date="2020-03" db="EMBL/GenBank/DDBJ databases">
        <title>Whole genome shotgun sequence of Phytohabitans houttuyneae NBRC 108639.</title>
        <authorList>
            <person name="Komaki H."/>
            <person name="Tamura T."/>
        </authorList>
    </citation>
    <scope>NUCLEOTIDE SEQUENCE [LARGE SCALE GENOMIC DNA]</scope>
    <source>
        <strain evidence="6 7">NBRC 108639</strain>
    </source>
</reference>
<sequence>MNNNIVEHLLSAGKPDATAYVDAGGQVTYAELARAVHAYAARLDGSAFRPGSNALIVADDSIAAVVAILGVWWAGGVPVPVSPMLTPAEIEFIASDCRATYLHVDERADAQLPAKGALDLPRGRADRMAPYDGEIPAPAHQGEGDVVLIQYTSGSTGQPKGVLHTRGGIDSVLSGFGRILALSPADTVLSTAKLSFGYGFGNSLLFPLAAGARTVLSAGPPDVFRVAATLAAHRPTVLCSVPRVYAALLERIRHGEALALGSLRLAVSAGEHLPAPMCGEFAKVCSAPLVNGLGATEVLHIVVATNGSRPGSTGIPVPGVRITVRDDEGRPVPDGVEGRLHVAGGSVAAGYLDRAEATARTFADGGAYTGDIVRRAADGDLEYVCRRDDLINVGGFKVSPFEVEAAAREVDGLSQVAVVGARDATGLEQAVAYLVPENGVDRAVLRQAARQAFRDQLPVFKRPAVIEVVDQLPVTSTGKLARFKLRTGEVEVTMRVLREGRGIHSRTLVCLPYAGGSAGSYTRLAKHVPESWRVVAGEATLRGPVTIADVADAWWKAITPYLSSGTILFGHSLGALVAAEIAGRAGAGLEPGHVVLSAPPLSGATAKSIRGQDDAELVAELTRSGLMPPTTLTADEVGRLLLPRFRRDLSLVPDEWTSSLETPVHVLVGAEDTICTLPGVAARMRPSMVASTHLVDGGHYFVVTNPVQTAAVLAGLYP</sequence>
<feature type="domain" description="AMP-dependent synthetase/ligase" evidence="3">
    <location>
        <begin position="12"/>
        <end position="352"/>
    </location>
</feature>
<evidence type="ECO:0000259" key="4">
    <source>
        <dbReference type="Pfam" id="PF00975"/>
    </source>
</evidence>
<accession>A0A6V8KJU3</accession>
<dbReference type="EMBL" id="BLPF01000004">
    <property type="protein sequence ID" value="GFJ85403.1"/>
    <property type="molecule type" value="Genomic_DNA"/>
</dbReference>
<dbReference type="SUPFAM" id="SSF53474">
    <property type="entry name" value="alpha/beta-Hydrolases"/>
    <property type="match status" value="1"/>
</dbReference>
<comment type="caution">
    <text evidence="6">The sequence shown here is derived from an EMBL/GenBank/DDBJ whole genome shotgun (WGS) entry which is preliminary data.</text>
</comment>
<evidence type="ECO:0000256" key="1">
    <source>
        <dbReference type="ARBA" id="ARBA00001957"/>
    </source>
</evidence>
<dbReference type="GO" id="GO:0044550">
    <property type="term" value="P:secondary metabolite biosynthetic process"/>
    <property type="evidence" value="ECO:0007669"/>
    <property type="project" value="TreeGrafter"/>
</dbReference>
<dbReference type="Proteomes" id="UP000482800">
    <property type="component" value="Unassembled WGS sequence"/>
</dbReference>